<dbReference type="GO" id="GO:0003700">
    <property type="term" value="F:DNA-binding transcription factor activity"/>
    <property type="evidence" value="ECO:0007669"/>
    <property type="project" value="InterPro"/>
</dbReference>
<evidence type="ECO:0000256" key="3">
    <source>
        <dbReference type="ARBA" id="ARBA00023163"/>
    </source>
</evidence>
<sequence>MLAPAEEEGASLVSTVVDATAELSSASSPETAESSFSIATSVPIADKIGTLDLCCTAYPLLYFGNNVTDVDRCLSVILHIEEGIMGVMLTGVAKVKRHNLQLVHHSSFHLHRIQTDEPEWKESIFIEIEMDVSLKGALEISDLAFSVAETFLKEKFGFGANFSTEEEMGSSYFGEPSLGNGRSGSSRKGKKSNSEKPKPPQRGLGVAQLEKIRLHNQMGCSYLPSLHSPYHTNLNQVSLSLSPLSL</sequence>
<dbReference type="PANTHER" id="PTHR33388">
    <property type="entry name" value="OS01G0212500 PROTEIN"/>
    <property type="match status" value="1"/>
</dbReference>
<dbReference type="Proteomes" id="UP000655225">
    <property type="component" value="Unassembled WGS sequence"/>
</dbReference>
<keyword evidence="6" id="KW-1185">Reference proteome</keyword>
<organism evidence="5 6">
    <name type="scientific">Tetracentron sinense</name>
    <name type="common">Spur-leaf</name>
    <dbReference type="NCBI Taxonomy" id="13715"/>
    <lineage>
        <taxon>Eukaryota</taxon>
        <taxon>Viridiplantae</taxon>
        <taxon>Streptophyta</taxon>
        <taxon>Embryophyta</taxon>
        <taxon>Tracheophyta</taxon>
        <taxon>Spermatophyta</taxon>
        <taxon>Magnoliopsida</taxon>
        <taxon>Trochodendrales</taxon>
        <taxon>Trochodendraceae</taxon>
        <taxon>Tetracentron</taxon>
    </lineage>
</organism>
<dbReference type="PANTHER" id="PTHR33388:SF18">
    <property type="entry name" value="PROTEIN SPEAR1"/>
    <property type="match status" value="1"/>
</dbReference>
<evidence type="ECO:0000256" key="4">
    <source>
        <dbReference type="SAM" id="MobiDB-lite"/>
    </source>
</evidence>
<dbReference type="EMBL" id="JABCRI010000015">
    <property type="protein sequence ID" value="KAF8393401.1"/>
    <property type="molecule type" value="Genomic_DNA"/>
</dbReference>
<protein>
    <submittedName>
        <fullName evidence="5">Uncharacterized protein</fullName>
    </submittedName>
</protein>
<accession>A0A834YVN3</accession>
<dbReference type="AlphaFoldDB" id="A0A834YVN3"/>
<comment type="caution">
    <text evidence="5">The sequence shown here is derived from an EMBL/GenBank/DDBJ whole genome shotgun (WGS) entry which is preliminary data.</text>
</comment>
<feature type="region of interest" description="Disordered" evidence="4">
    <location>
        <begin position="171"/>
        <end position="204"/>
    </location>
</feature>
<evidence type="ECO:0000256" key="1">
    <source>
        <dbReference type="ARBA" id="ARBA00022491"/>
    </source>
</evidence>
<dbReference type="OrthoDB" id="653455at2759"/>
<evidence type="ECO:0000313" key="6">
    <source>
        <dbReference type="Proteomes" id="UP000655225"/>
    </source>
</evidence>
<evidence type="ECO:0000313" key="5">
    <source>
        <dbReference type="EMBL" id="KAF8393401.1"/>
    </source>
</evidence>
<keyword evidence="3" id="KW-0804">Transcription</keyword>
<keyword evidence="2" id="KW-0805">Transcription regulation</keyword>
<keyword evidence="1" id="KW-0678">Repressor</keyword>
<evidence type="ECO:0000256" key="2">
    <source>
        <dbReference type="ARBA" id="ARBA00023015"/>
    </source>
</evidence>
<gene>
    <name evidence="5" type="ORF">HHK36_021645</name>
</gene>
<reference evidence="5 6" key="1">
    <citation type="submission" date="2020-04" db="EMBL/GenBank/DDBJ databases">
        <title>Plant Genome Project.</title>
        <authorList>
            <person name="Zhang R.-G."/>
        </authorList>
    </citation>
    <scope>NUCLEOTIDE SEQUENCE [LARGE SCALE GENOMIC DNA]</scope>
    <source>
        <strain evidence="5">YNK0</strain>
        <tissue evidence="5">Leaf</tissue>
    </source>
</reference>
<proteinExistence type="predicted"/>
<name>A0A834YVN3_TETSI</name>
<dbReference type="InterPro" id="IPR040356">
    <property type="entry name" value="SPEAR"/>
</dbReference>